<evidence type="ECO:0000256" key="2">
    <source>
        <dbReference type="ARBA" id="ARBA00012438"/>
    </source>
</evidence>
<evidence type="ECO:0000256" key="5">
    <source>
        <dbReference type="ARBA" id="ARBA00022777"/>
    </source>
</evidence>
<organism evidence="7 8">
    <name type="scientific">Paramagnetospirillum marisnigri</name>
    <dbReference type="NCBI Taxonomy" id="1285242"/>
    <lineage>
        <taxon>Bacteria</taxon>
        <taxon>Pseudomonadati</taxon>
        <taxon>Pseudomonadota</taxon>
        <taxon>Alphaproteobacteria</taxon>
        <taxon>Rhodospirillales</taxon>
        <taxon>Magnetospirillaceae</taxon>
        <taxon>Paramagnetospirillum</taxon>
    </lineage>
</organism>
<dbReference type="FunFam" id="3.30.565.10:FF:000006">
    <property type="entry name" value="Sensor histidine kinase WalK"/>
    <property type="match status" value="1"/>
</dbReference>
<evidence type="ECO:0000256" key="3">
    <source>
        <dbReference type="ARBA" id="ARBA00022553"/>
    </source>
</evidence>
<dbReference type="CDD" id="cd12915">
    <property type="entry name" value="PDC2_DGC_like"/>
    <property type="match status" value="1"/>
</dbReference>
<dbReference type="SUPFAM" id="SSF47384">
    <property type="entry name" value="Homodimeric domain of signal transducing histidine kinase"/>
    <property type="match status" value="1"/>
</dbReference>
<dbReference type="Gene3D" id="3.30.565.10">
    <property type="entry name" value="Histidine kinase-like ATPase, C-terminal domain"/>
    <property type="match status" value="1"/>
</dbReference>
<dbReference type="CDD" id="cd00082">
    <property type="entry name" value="HisKA"/>
    <property type="match status" value="1"/>
</dbReference>
<feature type="domain" description="Histidine kinase" evidence="6">
    <location>
        <begin position="336"/>
        <end position="552"/>
    </location>
</feature>
<dbReference type="InterPro" id="IPR036097">
    <property type="entry name" value="HisK_dim/P_sf"/>
</dbReference>
<accession>A0A178M5N0</accession>
<keyword evidence="8" id="KW-1185">Reference proteome</keyword>
<sequence>MLSICSLWAWQSWQNRERELANAEILVGSLARASESQVDGAMRAAEFLLDEAAARIDVMSGIDPAEYEWFRARLSGMPEISAMVVADANGDVIGPTISREPARLPQGRTNIADRHYFEEVKAQFPQRKFLIGRPLPSRFSDRLSIPVVRALTALDGGFAGVIVAGYQPSALRDRISSVVIEDEGGAAVFRHDAVMMARVPGHDQYIGKAFPNTPIFQELLPKQRSGVSRFVAPTDGNDKIIAYRALERYPLVVTVGITKNTVLANWRRDTLFQGVALGILSSALIAIALLYDRRAAAALLLTRQLADSHATLEAQVEERTAHLAAANAELEHFAYAASHDLQEPLRNVTSFLQLLARRYRGQLDSEADEFIDYAVRGAKQMSTLITDVLAYSSAGRLDTQPEVHDSEPLARAAIAALDTAIRDAGATIQIGALPTILGHPVLVQSLFQNLIANAVKYRHPDRPPMVTIEAKISPDAPMVEFAISDNGIGIEADYLERIFGLFQRLHPRDRFEGTGIGLALCRKIVERHGGRIWAESQRGLGTTVRFTLPAHPI</sequence>
<dbReference type="InterPro" id="IPR052162">
    <property type="entry name" value="Sensor_kinase/Photoreceptor"/>
</dbReference>
<dbReference type="SMART" id="SM00387">
    <property type="entry name" value="HATPase_c"/>
    <property type="match status" value="1"/>
</dbReference>
<dbReference type="GO" id="GO:0000155">
    <property type="term" value="F:phosphorelay sensor kinase activity"/>
    <property type="evidence" value="ECO:0007669"/>
    <property type="project" value="InterPro"/>
</dbReference>
<dbReference type="EMBL" id="LWQT01000131">
    <property type="protein sequence ID" value="OAN43017.1"/>
    <property type="molecule type" value="Genomic_DNA"/>
</dbReference>
<dbReference type="InterPro" id="IPR005467">
    <property type="entry name" value="His_kinase_dom"/>
</dbReference>
<dbReference type="SMART" id="SM00388">
    <property type="entry name" value="HisKA"/>
    <property type="match status" value="1"/>
</dbReference>
<dbReference type="Gene3D" id="1.10.287.130">
    <property type="match status" value="1"/>
</dbReference>
<dbReference type="InterPro" id="IPR036890">
    <property type="entry name" value="HATPase_C_sf"/>
</dbReference>
<reference evidence="7 8" key="1">
    <citation type="submission" date="2016-04" db="EMBL/GenBank/DDBJ databases">
        <title>Draft genome sequence of freshwater magnetotactic bacteria Magnetospirillum marisnigri SP-1 and Magnetospirillum moscoviense BB-1.</title>
        <authorList>
            <person name="Koziaeva V."/>
            <person name="Dziuba M.V."/>
            <person name="Ivanov T.M."/>
            <person name="Kuznetsov B."/>
            <person name="Grouzdev D.S."/>
        </authorList>
    </citation>
    <scope>NUCLEOTIDE SEQUENCE [LARGE SCALE GENOMIC DNA]</scope>
    <source>
        <strain evidence="7 8">SP-1</strain>
    </source>
</reference>
<dbReference type="PANTHER" id="PTHR43304">
    <property type="entry name" value="PHYTOCHROME-LIKE PROTEIN CPH1"/>
    <property type="match status" value="1"/>
</dbReference>
<protein>
    <recommendedName>
        <fullName evidence="2">histidine kinase</fullName>
        <ecNumber evidence="2">2.7.13.3</ecNumber>
    </recommendedName>
</protein>
<dbReference type="STRING" id="1285242.A6A04_09990"/>
<comment type="catalytic activity">
    <reaction evidence="1">
        <text>ATP + protein L-histidine = ADP + protein N-phospho-L-histidine.</text>
        <dbReference type="EC" id="2.7.13.3"/>
    </reaction>
</comment>
<dbReference type="Proteomes" id="UP000078428">
    <property type="component" value="Unassembled WGS sequence"/>
</dbReference>
<dbReference type="SUPFAM" id="SSF55874">
    <property type="entry name" value="ATPase domain of HSP90 chaperone/DNA topoisomerase II/histidine kinase"/>
    <property type="match status" value="1"/>
</dbReference>
<dbReference type="InterPro" id="IPR004358">
    <property type="entry name" value="Sig_transdc_His_kin-like_C"/>
</dbReference>
<dbReference type="EC" id="2.7.13.3" evidence="2"/>
<dbReference type="PRINTS" id="PR00344">
    <property type="entry name" value="BCTRLSENSOR"/>
</dbReference>
<evidence type="ECO:0000256" key="1">
    <source>
        <dbReference type="ARBA" id="ARBA00000085"/>
    </source>
</evidence>
<dbReference type="InterPro" id="IPR054327">
    <property type="entry name" value="His-kinase-like_sensor"/>
</dbReference>
<dbReference type="Pfam" id="PF00512">
    <property type="entry name" value="HisKA"/>
    <property type="match status" value="1"/>
</dbReference>
<keyword evidence="3" id="KW-0597">Phosphoprotein</keyword>
<evidence type="ECO:0000256" key="4">
    <source>
        <dbReference type="ARBA" id="ARBA00022679"/>
    </source>
</evidence>
<dbReference type="InterPro" id="IPR003661">
    <property type="entry name" value="HisK_dim/P_dom"/>
</dbReference>
<dbReference type="Pfam" id="PF22588">
    <property type="entry name" value="dCache_1_like"/>
    <property type="match status" value="1"/>
</dbReference>
<dbReference type="PROSITE" id="PS50109">
    <property type="entry name" value="HIS_KIN"/>
    <property type="match status" value="1"/>
</dbReference>
<evidence type="ECO:0000259" key="6">
    <source>
        <dbReference type="PROSITE" id="PS50109"/>
    </source>
</evidence>
<dbReference type="PANTHER" id="PTHR43304:SF1">
    <property type="entry name" value="PAC DOMAIN-CONTAINING PROTEIN"/>
    <property type="match status" value="1"/>
</dbReference>
<evidence type="ECO:0000313" key="8">
    <source>
        <dbReference type="Proteomes" id="UP000078428"/>
    </source>
</evidence>
<dbReference type="AlphaFoldDB" id="A0A178M5N0"/>
<evidence type="ECO:0000313" key="7">
    <source>
        <dbReference type="EMBL" id="OAN43017.1"/>
    </source>
</evidence>
<comment type="caution">
    <text evidence="7">The sequence shown here is derived from an EMBL/GenBank/DDBJ whole genome shotgun (WGS) entry which is preliminary data.</text>
</comment>
<keyword evidence="5" id="KW-0418">Kinase</keyword>
<keyword evidence="4" id="KW-0808">Transferase</keyword>
<dbReference type="Pfam" id="PF02518">
    <property type="entry name" value="HATPase_c"/>
    <property type="match status" value="1"/>
</dbReference>
<dbReference type="InterPro" id="IPR003594">
    <property type="entry name" value="HATPase_dom"/>
</dbReference>
<dbReference type="CDD" id="cd12914">
    <property type="entry name" value="PDC1_DGC_like"/>
    <property type="match status" value="1"/>
</dbReference>
<proteinExistence type="predicted"/>
<gene>
    <name evidence="7" type="ORF">A6A04_09990</name>
</gene>
<name>A0A178M5N0_9PROT</name>
<dbReference type="Gene3D" id="3.30.450.20">
    <property type="entry name" value="PAS domain"/>
    <property type="match status" value="2"/>
</dbReference>